<organism evidence="1 2">
    <name type="scientific">Salimicrobium album</name>
    <dbReference type="NCBI Taxonomy" id="50717"/>
    <lineage>
        <taxon>Bacteria</taxon>
        <taxon>Bacillati</taxon>
        <taxon>Bacillota</taxon>
        <taxon>Bacilli</taxon>
        <taxon>Bacillales</taxon>
        <taxon>Bacillaceae</taxon>
        <taxon>Salimicrobium</taxon>
    </lineage>
</organism>
<name>A0A1H3H3J4_9BACI</name>
<comment type="caution">
    <text evidence="1">The sequence shown here is derived from an EMBL/GenBank/DDBJ whole genome shotgun (WGS) entry which is preliminary data.</text>
</comment>
<keyword evidence="2" id="KW-1185">Reference proteome</keyword>
<sequence length="146" mass="17910">MFDDFNVEKVYKERVHERQRFSFSLDGKEFKGNFYDNEIQWLHPHPKQDVDPDQLEWIEGEVHRLLNEEETDETDEIEVKPFLEDQSHEAHQFRLKIEDEEFKGIVRDGKLEWFHPKPRRKVRDDKVEKVEKKLHEKVEEHKKNNS</sequence>
<dbReference type="EMBL" id="FNOS01000005">
    <property type="protein sequence ID" value="SDY10092.1"/>
    <property type="molecule type" value="Genomic_DNA"/>
</dbReference>
<protein>
    <recommendedName>
        <fullName evidence="3">HicA family toxin-antitoxin system</fullName>
    </recommendedName>
</protein>
<dbReference type="Proteomes" id="UP000198647">
    <property type="component" value="Unassembled WGS sequence"/>
</dbReference>
<proteinExistence type="predicted"/>
<gene>
    <name evidence="1" type="ORF">SAMN04488081_2052</name>
</gene>
<dbReference type="RefSeq" id="WP_093107570.1">
    <property type="nucleotide sequence ID" value="NZ_FNOS01000005.1"/>
</dbReference>
<evidence type="ECO:0008006" key="3">
    <source>
        <dbReference type="Google" id="ProtNLM"/>
    </source>
</evidence>
<accession>A0A1H3H3J4</accession>
<evidence type="ECO:0000313" key="2">
    <source>
        <dbReference type="Proteomes" id="UP000198647"/>
    </source>
</evidence>
<evidence type="ECO:0000313" key="1">
    <source>
        <dbReference type="EMBL" id="SDY10092.1"/>
    </source>
</evidence>
<reference evidence="1 2" key="1">
    <citation type="submission" date="2016-10" db="EMBL/GenBank/DDBJ databases">
        <authorList>
            <person name="Varghese N."/>
            <person name="Submissions S."/>
        </authorList>
    </citation>
    <scope>NUCLEOTIDE SEQUENCE [LARGE SCALE GENOMIC DNA]</scope>
    <source>
        <strain evidence="1 2">DSM 20748</strain>
    </source>
</reference>